<keyword evidence="2" id="KW-1185">Reference proteome</keyword>
<dbReference type="AlphaFoldDB" id="A0A098Y9R8"/>
<organism evidence="1 2">
    <name type="scientific">Modestobacter caceresii</name>
    <dbReference type="NCBI Taxonomy" id="1522368"/>
    <lineage>
        <taxon>Bacteria</taxon>
        <taxon>Bacillati</taxon>
        <taxon>Actinomycetota</taxon>
        <taxon>Actinomycetes</taxon>
        <taxon>Geodermatophilales</taxon>
        <taxon>Geodermatophilaceae</taxon>
        <taxon>Modestobacter</taxon>
    </lineage>
</organism>
<dbReference type="SUPFAM" id="SSF88697">
    <property type="entry name" value="PUA domain-like"/>
    <property type="match status" value="1"/>
</dbReference>
<evidence type="ECO:0008006" key="3">
    <source>
        <dbReference type="Google" id="ProtNLM"/>
    </source>
</evidence>
<evidence type="ECO:0000313" key="1">
    <source>
        <dbReference type="EMBL" id="KGH47182.1"/>
    </source>
</evidence>
<accession>A0A098Y9R8</accession>
<evidence type="ECO:0000313" key="2">
    <source>
        <dbReference type="Proteomes" id="UP000029713"/>
    </source>
</evidence>
<comment type="caution">
    <text evidence="1">The sequence shown here is derived from an EMBL/GenBank/DDBJ whole genome shotgun (WGS) entry which is preliminary data.</text>
</comment>
<sequence length="145" mass="15226">MARAVPQLTAADVACWVLKSNRPPEALAPRWRPGDAAVLDRCVRPSYRLSLMSPGQACLLWVSGRDRPGVHALGELAGPVDDAAPGGPAVAVRWTRLAHPVDRAELLADPATRAAEVLRMPAGSNPSWLSPGQYAAVLAHAGVTA</sequence>
<reference evidence="1 2" key="1">
    <citation type="submission" date="2014-07" db="EMBL/GenBank/DDBJ databases">
        <title>Biosystematic studies on Modestobacter strains isolated from extreme hyper-arid desert soil and from historic building.</title>
        <authorList>
            <person name="Bukarasam K."/>
            <person name="Bull A."/>
            <person name="Girard G."/>
            <person name="van Wezel G."/>
            <person name="Goodfellow M."/>
        </authorList>
    </citation>
    <scope>NUCLEOTIDE SEQUENCE [LARGE SCALE GENOMIC DNA]</scope>
    <source>
        <strain evidence="1 2">KNN45-2b</strain>
    </source>
</reference>
<dbReference type="EMBL" id="JPMX01000025">
    <property type="protein sequence ID" value="KGH47182.1"/>
    <property type="molecule type" value="Genomic_DNA"/>
</dbReference>
<protein>
    <recommendedName>
        <fullName evidence="3">EVE domain-containing protein</fullName>
    </recommendedName>
</protein>
<dbReference type="Proteomes" id="UP000029713">
    <property type="component" value="Unassembled WGS sequence"/>
</dbReference>
<proteinExistence type="predicted"/>
<gene>
    <name evidence="1" type="ORF">IN07_08160</name>
</gene>
<dbReference type="STRING" id="1522368.IN07_08160"/>
<dbReference type="InterPro" id="IPR015947">
    <property type="entry name" value="PUA-like_sf"/>
</dbReference>
<name>A0A098Y9R8_9ACTN</name>